<organism evidence="2 3">
    <name type="scientific">Didymella rabiei</name>
    <name type="common">Chickpea ascochyta blight fungus</name>
    <name type="synonym">Mycosphaerella rabiei</name>
    <dbReference type="NCBI Taxonomy" id="5454"/>
    <lineage>
        <taxon>Eukaryota</taxon>
        <taxon>Fungi</taxon>
        <taxon>Dikarya</taxon>
        <taxon>Ascomycota</taxon>
        <taxon>Pezizomycotina</taxon>
        <taxon>Dothideomycetes</taxon>
        <taxon>Pleosporomycetidae</taxon>
        <taxon>Pleosporales</taxon>
        <taxon>Pleosporineae</taxon>
        <taxon>Didymellaceae</taxon>
        <taxon>Ascochyta</taxon>
    </lineage>
</organism>
<sequence>MAAVLSLPRVIHYHHHHHLDATLARDDDDDNHNHNVNNNDNNENNDNNDDFPALSLLPLDSLYPAHQLSTSHTQTTSTLTKSSLERLPVEIVNQILSHLVHPRSRLPGLTEAQSAHDFPRQTKLEIKNREDLTTLPDARRWAADIFDFNTLRHPFHVLSLTSRRLHGLVESYCGHLVRTCNMFNLPFAHFDTHGAACVYPDLSHIVYRRLWLQHAPRLCIYCHVGLDCYPFPVVKRLIAACEDCFYRQTLTVDEVERQYHLSIPTLLNSPVIRGPGPGSAWVLRIDVEAMALRLYGTRAFHAAHADQLGKPCTICAITRFTPAFAASTRSERGLRRGTTRPVRRVMSQKRRGVKRVTRFT</sequence>
<dbReference type="Proteomes" id="UP000076837">
    <property type="component" value="Unassembled WGS sequence"/>
</dbReference>
<keyword evidence="3" id="KW-1185">Reference proteome</keyword>
<comment type="caution">
    <text evidence="2">The sequence shown here is derived from an EMBL/GenBank/DDBJ whole genome shotgun (WGS) entry which is preliminary data.</text>
</comment>
<name>A0A162VHV6_DIDRA</name>
<dbReference type="AlphaFoldDB" id="A0A162VHV6"/>
<feature type="region of interest" description="Disordered" evidence="1">
    <location>
        <begin position="24"/>
        <end position="53"/>
    </location>
</feature>
<accession>A0A162VHV6</accession>
<evidence type="ECO:0000313" key="2">
    <source>
        <dbReference type="EMBL" id="KZM18467.1"/>
    </source>
</evidence>
<protein>
    <recommendedName>
        <fullName evidence="4">F-box domain-containing protein</fullName>
    </recommendedName>
</protein>
<dbReference type="EMBL" id="JYNV01000330">
    <property type="protein sequence ID" value="KZM18467.1"/>
    <property type="molecule type" value="Genomic_DNA"/>
</dbReference>
<feature type="compositionally biased region" description="Low complexity" evidence="1">
    <location>
        <begin position="34"/>
        <end position="45"/>
    </location>
</feature>
<evidence type="ECO:0000256" key="1">
    <source>
        <dbReference type="SAM" id="MobiDB-lite"/>
    </source>
</evidence>
<evidence type="ECO:0008006" key="4">
    <source>
        <dbReference type="Google" id="ProtNLM"/>
    </source>
</evidence>
<evidence type="ECO:0000313" key="3">
    <source>
        <dbReference type="Proteomes" id="UP000076837"/>
    </source>
</evidence>
<reference evidence="2 3" key="1">
    <citation type="journal article" date="2016" name="Sci. Rep.">
        <title>Draft genome sequencing and secretome analysis of fungal phytopathogen Ascochyta rabiei provides insight into the necrotrophic effector repertoire.</title>
        <authorList>
            <person name="Verma S."/>
            <person name="Gazara R.K."/>
            <person name="Nizam S."/>
            <person name="Parween S."/>
            <person name="Chattopadhyay D."/>
            <person name="Verma P.K."/>
        </authorList>
    </citation>
    <scope>NUCLEOTIDE SEQUENCE [LARGE SCALE GENOMIC DNA]</scope>
    <source>
        <strain evidence="2 3">ArDII</strain>
    </source>
</reference>
<gene>
    <name evidence="2" type="ORF">ST47_g10389</name>
</gene>
<proteinExistence type="predicted"/>